<evidence type="ECO:0000313" key="2">
    <source>
        <dbReference type="EMBL" id="KAK5633790.1"/>
    </source>
</evidence>
<name>A0AAN7UJR2_9PEZI</name>
<dbReference type="AlphaFoldDB" id="A0AAN7UJR2"/>
<feature type="compositionally biased region" description="Low complexity" evidence="1">
    <location>
        <begin position="9"/>
        <end position="26"/>
    </location>
</feature>
<dbReference type="EMBL" id="JAWHQM010000035">
    <property type="protein sequence ID" value="KAK5633790.1"/>
    <property type="molecule type" value="Genomic_DNA"/>
</dbReference>
<organism evidence="2 3">
    <name type="scientific">Xylaria bambusicola</name>
    <dbReference type="NCBI Taxonomy" id="326684"/>
    <lineage>
        <taxon>Eukaryota</taxon>
        <taxon>Fungi</taxon>
        <taxon>Dikarya</taxon>
        <taxon>Ascomycota</taxon>
        <taxon>Pezizomycotina</taxon>
        <taxon>Sordariomycetes</taxon>
        <taxon>Xylariomycetidae</taxon>
        <taxon>Xylariales</taxon>
        <taxon>Xylariaceae</taxon>
        <taxon>Xylaria</taxon>
    </lineage>
</organism>
<accession>A0AAN7UJR2</accession>
<feature type="compositionally biased region" description="Polar residues" evidence="1">
    <location>
        <begin position="31"/>
        <end position="41"/>
    </location>
</feature>
<reference evidence="2 3" key="1">
    <citation type="submission" date="2023-10" db="EMBL/GenBank/DDBJ databases">
        <title>Draft genome sequence of Xylaria bambusicola isolate GMP-LS, the root and basal stem rot pathogen of sugarcane in Indonesia.</title>
        <authorList>
            <person name="Selvaraj P."/>
            <person name="Muralishankar V."/>
            <person name="Muruganantham S."/>
            <person name="Sp S."/>
            <person name="Haryani S."/>
            <person name="Lau K.J.X."/>
            <person name="Naqvi N.I."/>
        </authorList>
    </citation>
    <scope>NUCLEOTIDE SEQUENCE [LARGE SCALE GENOMIC DNA]</scope>
    <source>
        <strain evidence="2">GMP-LS</strain>
    </source>
</reference>
<sequence>MPSGDVPPAGRGQAQSGQRSRSSTATWPRTEVSTNAPSSKSGGERISAWRRFTQKFKKEGDE</sequence>
<keyword evidence="3" id="KW-1185">Reference proteome</keyword>
<protein>
    <submittedName>
        <fullName evidence="2">Uncharacterized protein</fullName>
    </submittedName>
</protein>
<dbReference type="Proteomes" id="UP001305414">
    <property type="component" value="Unassembled WGS sequence"/>
</dbReference>
<proteinExistence type="predicted"/>
<feature type="region of interest" description="Disordered" evidence="1">
    <location>
        <begin position="1"/>
        <end position="62"/>
    </location>
</feature>
<gene>
    <name evidence="2" type="ORF">RRF57_009504</name>
</gene>
<evidence type="ECO:0000313" key="3">
    <source>
        <dbReference type="Proteomes" id="UP001305414"/>
    </source>
</evidence>
<evidence type="ECO:0000256" key="1">
    <source>
        <dbReference type="SAM" id="MobiDB-lite"/>
    </source>
</evidence>
<comment type="caution">
    <text evidence="2">The sequence shown here is derived from an EMBL/GenBank/DDBJ whole genome shotgun (WGS) entry which is preliminary data.</text>
</comment>